<dbReference type="GO" id="GO:0045053">
    <property type="term" value="P:protein retention in Golgi apparatus"/>
    <property type="evidence" value="ECO:0007669"/>
    <property type="project" value="TreeGrafter"/>
</dbReference>
<evidence type="ECO:0000259" key="5">
    <source>
        <dbReference type="Pfam" id="PF25033"/>
    </source>
</evidence>
<accession>A0A6G0ZCT0</accession>
<organism evidence="6 7">
    <name type="scientific">Aphis craccivora</name>
    <name type="common">Cowpea aphid</name>
    <dbReference type="NCBI Taxonomy" id="307492"/>
    <lineage>
        <taxon>Eukaryota</taxon>
        <taxon>Metazoa</taxon>
        <taxon>Ecdysozoa</taxon>
        <taxon>Arthropoda</taxon>
        <taxon>Hexapoda</taxon>
        <taxon>Insecta</taxon>
        <taxon>Pterygota</taxon>
        <taxon>Neoptera</taxon>
        <taxon>Paraneoptera</taxon>
        <taxon>Hemiptera</taxon>
        <taxon>Sternorrhyncha</taxon>
        <taxon>Aphidomorpha</taxon>
        <taxon>Aphidoidea</taxon>
        <taxon>Aphididae</taxon>
        <taxon>Aphidini</taxon>
        <taxon>Aphis</taxon>
        <taxon>Aphis</taxon>
    </lineage>
</organism>
<name>A0A6G0ZCT0_APHCR</name>
<keyword evidence="2" id="KW-0813">Transport</keyword>
<sequence>MVETIMVFESLVADVLNRFIGEYVENLDSSQLNIGIWGGNITSRNNAPISNFGGGLRCKSEYPWCILQFKFLRNLSITRKLASDVVLRDLKLKETCLDNLDLPIRTIYGHLGKLVLKIPWKNLYSGSVEASIDSLFLLVVPTQDVTYDVEKEEKNKQTAKQNEILRIENIKLLDQQKNKMDQDNVKDSFVEKLATQIIRNVQVNIKTIHIRYEDRVTFPNNPFSFGCTLYDITSHSTDSNWNRFIDKGQDPLAMIFKIISMEGYAVYWNSKGNLFTEQPKETYNNSFINGIPKKDVLPDGYEYLLGPINAKAKMKMNPKPELDGSNYTIPKYSILIDMESLNIRISKTQYQHLIMAAESLDRLTKAMPYRKYRPLLKEYKGNYKECVKHNFLSTFTNVFNVSSETMWKFAYKCILEEDVRRIHKNWDWIHMSSHRKLVKEYSVLYKQKLESKKPSTITLNRISELENHLDVMNIILTRQKVENMVEREGKIQEEIKKVEAERGWFSFWRSKNENDKEKEKDIIKQFEEVMNASEKEKLYKAIGYQESSATTIYPETFIDTTFKFCLHTLEISVFDEEFTATQKVLTVCFKEFSLELQRRLTANAIKVEASGETLSVLGLQQSNTIPKLIISKSFDQYKSAQDLACTQDFDQDSFDRQKYLFSLLFETNPLDQNCDSRVILSFRPLKMVYDAQTIIKIMNIFTIQQSNVTTQYVKLQAAAGTKLAEIKEKSALGMQHIIEEHKRLELKIDMMPSYIVIPHGGFYKKNQSLLVFNLGCLKIKSKPQTTENLVSIHSMHKMGASQSEVLQEIVSRSYDRYYIELENAQILIANKGDKWKNKFNESFQNELYILKPTTLSIQVEKCLITDDPRLPLLKVTGELPAIDIKIAENRILDALSVFLSVPLPKKAKEFDDNPHDFDILGSAMSLRQKIDAFNMTRNLTSQRKEAEKSSDVNVQFTSLDVKLVLKRLSIKVLSYDDKGSWLSPLLDFNLLTLELSLTQQSFNTSIALKLGRLFLAQYYKETIIPLVDTPSEDENQYLLLMKYTLVDKNSPEFYTNDNVLQLLELNFTKLLATANRDALLYFFDWMNNVSTNITNMQKQYNYNSEPPLQVQKPAKLKRMHLVSNALSTILEESAASKVQQLNKKLMEDKDIKDLKLVAQIGEIQLIIVSEAEDLAHMLITQLESCVSIKKSDIQIDAKLQNISVFDPSSDTIYKHVIFSTLKYLKNRLRNSMTNDNVEALMLISTEKSILMELDNDIIINELEDMLNIIIHVAENDEALKFQMIMYNEQYLVDYDSPEIFISISSGCIKCVFLNRFMTKLLCFINHFQAGKAAVYEAGAAAVATAKMNVKSATRIALDINLKAPVIVVPQNSFSLEALCFDFGYLSITNSFLLIHKGTDYIPAVIDQLSLNLQDLKISRVKLNDGIKYFVFDCLLLQPITFSLIVKRNLSSAWYTDHPDFDVVAKFDSIKVTVSHFDYILVMKVLNENLSEGKDDLTPPNNQPLLTTSQNYSNEIKVTVDVEKNESQSQEIRTLAKFELSVKNIILELFKEGPDKDMTFPLRESFIQGDYLIVSMIDEKRHSSALQNVGLLNGLQIKNNSMGQFMFSSLTVDGSMQTDLSLALTLYLLDVTLDDTRVNKYPGNKVVRYMERKKSNLENESLKNTIDMKYKQTLAGSDVQLKIFSFNLIFNVEYIQYLLNFFILPSQKQDLAINDVTKNVKQNIMKEKSNALEQKENNKTLLLKVQLEKPDIILVESLDDINTNAIIMNTEATLKLRMSTPTRQTINGEIKDLQIYSCCYNPMRRNDTMNQILRPVTINVIGSTPDDTCLHIDVTMTPLIISVTPANIEMLNRINQSLTEKKENLIEEPKYDEQKYEDLWNKTMFNDTEFWFLKTELGVEACNLDKDDELPVLKKSEVCIISIPSIVFTIEAGIGTKTMPMLLTECTFNGSVNNWSSKLSVAGELTMQMNYYNSRLALWEPFIEPVEIESAIGTKYKPWLLELKLETFDQNLSPQEEIFQRKPTMKISLISYETIEITMTKTALEVLTSLGKAFNEAITAEIPLSKRIEAAPYVIQNNLGFDITIMISNTPFKLYNVNDSEEVGGNAVLKDREQISLCLINDDSVLDHLRQNKIIERSLKIKIQENNSVTEFSLPLIKADKRYFNIKHNLSTVNEPWGLVTDTQVIDGSMVVTLRSVVQIHNHFNESIFLYYKKQGKLKMIGKAKPNKPFNLPVHSIYSQTKEILFCPEKYQICVKSFIWKDIQPVMKLRAMLQCPPNQVEDRDPFFIQLLGNMEHIYFEHTDRYMMSSNCYNIHLYPTVILVNALPVNLDCLMQGDSEVKTLAPGEKINLPIVEIGYSCLTLQGLGASVDTHSLHSGVTFKTKISLDSLCNTTQGEEFSILDKYWDCKCTVEEHPDEFSIWSFTNNEDKPDTNANVINFGIRTEFHEGGTHIKTLYCPFWMINKTGKTLTYKAVDDEANMLQHSSNSTEPLMWSFKKKIFFANKKAYVKIDSGLWSDKFSLDVAGNSGSIMCKSNNILYQMGVHIQLTNNSLTKQVTFTPFYITSNQCPFAIDVQEMYKLQPTWIKVDPKSCVPFWPQNITDKLNVDKIFIFRITGTLDASTPLPYYKSRSDLIRLRNKYSAVQVDIQMTEGGTYITFSPYMEGMAPALIINHTESYLKFIEHDLSEYLDEIKILPPRHKMFFAWTTPTDNPIIYWNMMQNQADLRKDGVGTFNHDDGIKVYWISFLDGIQRILMFTTDASIAEECQASSKLEIINREILVSIHSLGLSLVNNDVCMELMYLRIGSSGVIWETKKLSGSRYVPMTKKECELIETAYIRYTRMLAIGENEPIVFIKELNIEVNFAENFVTKPSKKNIRRIYNTGFWLNLQSSDYTSQIHAKINNLQIDSQIDNCIFPVVFAPVPPPKTIAQTERKPFVELSIVERLNKYSPVKQYKYYKMLIQEFHIKLDIGFINAIIKMTEKYEFSEEERLTMFNEDMAYASKPLQSQMMTHSLQEQKNYYDMLHFSPLKIHVTFSLSGDELENIPPIISIILQSIGVTVTSVQDVVLKETTKYDQLLAFFERQYVLLNQRQLMMEAQHHYVSQLIKQLYVLVLGLDVLGNPFGLVSGFKQGVEDLFYEPFQSMSVQYLFSLSSSHTI</sequence>
<evidence type="ECO:0000256" key="2">
    <source>
        <dbReference type="ARBA" id="ARBA00022448"/>
    </source>
</evidence>
<dbReference type="EMBL" id="VUJU01000766">
    <property type="protein sequence ID" value="KAF0768461.1"/>
    <property type="molecule type" value="Genomic_DNA"/>
</dbReference>
<evidence type="ECO:0000256" key="3">
    <source>
        <dbReference type="SAM" id="Coils"/>
    </source>
</evidence>
<proteinExistence type="inferred from homology"/>
<evidence type="ECO:0000259" key="4">
    <source>
        <dbReference type="Pfam" id="PF12624"/>
    </source>
</evidence>
<dbReference type="GO" id="GO:0006623">
    <property type="term" value="P:protein targeting to vacuole"/>
    <property type="evidence" value="ECO:0007669"/>
    <property type="project" value="TreeGrafter"/>
</dbReference>
<evidence type="ECO:0000256" key="1">
    <source>
        <dbReference type="ARBA" id="ARBA00006545"/>
    </source>
</evidence>
<dbReference type="Pfam" id="PF12624">
    <property type="entry name" value="VPS13_N"/>
    <property type="match status" value="1"/>
</dbReference>
<dbReference type="InterPro" id="IPR026854">
    <property type="entry name" value="VPS13_N"/>
</dbReference>
<evidence type="ECO:0000313" key="7">
    <source>
        <dbReference type="Proteomes" id="UP000478052"/>
    </source>
</evidence>
<gene>
    <name evidence="6" type="ORF">FWK35_00001598</name>
</gene>
<dbReference type="PANTHER" id="PTHR16166">
    <property type="entry name" value="VACUOLAR PROTEIN SORTING-ASSOCIATED PROTEIN VPS13"/>
    <property type="match status" value="1"/>
</dbReference>
<feature type="domain" description="Chorein N-terminal" evidence="4">
    <location>
        <begin position="84"/>
        <end position="1098"/>
    </location>
</feature>
<keyword evidence="3" id="KW-0175">Coiled coil</keyword>
<keyword evidence="7" id="KW-1185">Reference proteome</keyword>
<reference evidence="6 7" key="1">
    <citation type="submission" date="2019-08" db="EMBL/GenBank/DDBJ databases">
        <title>Whole genome of Aphis craccivora.</title>
        <authorList>
            <person name="Voronova N.V."/>
            <person name="Shulinski R.S."/>
            <person name="Bandarenka Y.V."/>
            <person name="Zhorov D.G."/>
            <person name="Warner D."/>
        </authorList>
    </citation>
    <scope>NUCLEOTIDE SEQUENCE [LARGE SCALE GENOMIC DNA]</scope>
    <source>
        <strain evidence="6">180601</strain>
        <tissue evidence="6">Whole Body</tissue>
    </source>
</reference>
<dbReference type="Proteomes" id="UP000478052">
    <property type="component" value="Unassembled WGS sequence"/>
</dbReference>
<dbReference type="Pfam" id="PF25033">
    <property type="entry name" value="VPS13_M"/>
    <property type="match status" value="1"/>
</dbReference>
<dbReference type="InterPro" id="IPR056747">
    <property type="entry name" value="VPS13-like_M"/>
</dbReference>
<dbReference type="OrthoDB" id="428159at2759"/>
<dbReference type="InterPro" id="IPR026847">
    <property type="entry name" value="VPS13"/>
</dbReference>
<comment type="similarity">
    <text evidence="1">Belongs to the VPS13 family.</text>
</comment>
<protein>
    <submittedName>
        <fullName evidence="6">Vacuolar protein sorting-associated protein 13 isoform X2</fullName>
    </submittedName>
</protein>
<evidence type="ECO:0000313" key="6">
    <source>
        <dbReference type="EMBL" id="KAF0768461.1"/>
    </source>
</evidence>
<feature type="coiled-coil region" evidence="3">
    <location>
        <begin position="481"/>
        <end position="536"/>
    </location>
</feature>
<feature type="domain" description="VPS13-like middle region" evidence="5">
    <location>
        <begin position="1169"/>
        <end position="2054"/>
    </location>
</feature>
<comment type="caution">
    <text evidence="6">The sequence shown here is derived from an EMBL/GenBank/DDBJ whole genome shotgun (WGS) entry which is preliminary data.</text>
</comment>
<dbReference type="PANTHER" id="PTHR16166:SF93">
    <property type="entry name" value="INTERMEMBRANE LIPID TRANSFER PROTEIN VPS13"/>
    <property type="match status" value="1"/>
</dbReference>